<dbReference type="GO" id="GO:0032543">
    <property type="term" value="P:mitochondrial translation"/>
    <property type="evidence" value="ECO:0007669"/>
    <property type="project" value="TreeGrafter"/>
</dbReference>
<dbReference type="Gene3D" id="1.10.730.20">
    <property type="match status" value="1"/>
</dbReference>
<evidence type="ECO:0000256" key="7">
    <source>
        <dbReference type="ARBA" id="ARBA00022917"/>
    </source>
</evidence>
<evidence type="ECO:0000256" key="3">
    <source>
        <dbReference type="ARBA" id="ARBA00013165"/>
    </source>
</evidence>
<dbReference type="InterPro" id="IPR013155">
    <property type="entry name" value="M/V/L/I-tRNA-synth_anticd-bd"/>
</dbReference>
<evidence type="ECO:0000256" key="13">
    <source>
        <dbReference type="SAM" id="MobiDB-lite"/>
    </source>
</evidence>
<comment type="similarity">
    <text evidence="2 12">Belongs to the class-I aminoacyl-tRNA synthetase family.</text>
</comment>
<dbReference type="EC" id="6.1.1.5" evidence="3"/>
<feature type="region of interest" description="Disordered" evidence="13">
    <location>
        <begin position="597"/>
        <end position="661"/>
    </location>
</feature>
<evidence type="ECO:0000256" key="1">
    <source>
        <dbReference type="ARBA" id="ARBA00004173"/>
    </source>
</evidence>
<evidence type="ECO:0000256" key="2">
    <source>
        <dbReference type="ARBA" id="ARBA00005594"/>
    </source>
</evidence>
<dbReference type="PANTHER" id="PTHR42765">
    <property type="entry name" value="SOLEUCYL-TRNA SYNTHETASE"/>
    <property type="match status" value="1"/>
</dbReference>
<evidence type="ECO:0000256" key="5">
    <source>
        <dbReference type="ARBA" id="ARBA00022741"/>
    </source>
</evidence>
<dbReference type="SUPFAM" id="SSF52374">
    <property type="entry name" value="Nucleotidylyl transferase"/>
    <property type="match status" value="1"/>
</dbReference>
<feature type="domain" description="Aminoacyl-tRNA synthetase class Ia" evidence="14">
    <location>
        <begin position="32"/>
        <end position="685"/>
    </location>
</feature>
<evidence type="ECO:0000256" key="8">
    <source>
        <dbReference type="ARBA" id="ARBA00023146"/>
    </source>
</evidence>
<dbReference type="PROSITE" id="PS00178">
    <property type="entry name" value="AA_TRNA_LIGASE_I"/>
    <property type="match status" value="1"/>
</dbReference>
<evidence type="ECO:0000256" key="10">
    <source>
        <dbReference type="ARBA" id="ARBA00048359"/>
    </source>
</evidence>
<dbReference type="EMBL" id="JAGPNK010000006">
    <property type="protein sequence ID" value="KAH7320030.1"/>
    <property type="molecule type" value="Genomic_DNA"/>
</dbReference>
<name>A0A8K0WSN7_9HYPO</name>
<comment type="subcellular location">
    <subcellularLocation>
        <location evidence="1">Mitochondrion</location>
    </subcellularLocation>
</comment>
<dbReference type="NCBIfam" id="TIGR00392">
    <property type="entry name" value="ileS"/>
    <property type="match status" value="1"/>
</dbReference>
<dbReference type="InterPro" id="IPR002300">
    <property type="entry name" value="aa-tRNA-synth_Ia"/>
</dbReference>
<proteinExistence type="inferred from homology"/>
<evidence type="ECO:0000259" key="15">
    <source>
        <dbReference type="Pfam" id="PF08264"/>
    </source>
</evidence>
<dbReference type="InterPro" id="IPR001412">
    <property type="entry name" value="aa-tRNA-synth_I_CS"/>
</dbReference>
<keyword evidence="5 12" id="KW-0547">Nucleotide-binding</keyword>
<evidence type="ECO:0000256" key="4">
    <source>
        <dbReference type="ARBA" id="ARBA00022598"/>
    </source>
</evidence>
<evidence type="ECO:0000313" key="17">
    <source>
        <dbReference type="Proteomes" id="UP000813444"/>
    </source>
</evidence>
<keyword evidence="8 12" id="KW-0030">Aminoacyl-tRNA synthetase</keyword>
<dbReference type="FunFam" id="3.40.50.620:FF:000111">
    <property type="entry name" value="Mitochondrial isoleucyl-tRNA synthetase"/>
    <property type="match status" value="1"/>
</dbReference>
<evidence type="ECO:0000256" key="6">
    <source>
        <dbReference type="ARBA" id="ARBA00022840"/>
    </source>
</evidence>
<dbReference type="InterPro" id="IPR014729">
    <property type="entry name" value="Rossmann-like_a/b/a_fold"/>
</dbReference>
<dbReference type="InterPro" id="IPR050081">
    <property type="entry name" value="Ile-tRNA_ligase"/>
</dbReference>
<evidence type="ECO:0000256" key="12">
    <source>
        <dbReference type="RuleBase" id="RU363035"/>
    </source>
</evidence>
<dbReference type="GO" id="GO:0006428">
    <property type="term" value="P:isoleucyl-tRNA aminoacylation"/>
    <property type="evidence" value="ECO:0007669"/>
    <property type="project" value="InterPro"/>
</dbReference>
<reference evidence="16" key="1">
    <citation type="journal article" date="2021" name="Nat. Commun.">
        <title>Genetic determinants of endophytism in the Arabidopsis root mycobiome.</title>
        <authorList>
            <person name="Mesny F."/>
            <person name="Miyauchi S."/>
            <person name="Thiergart T."/>
            <person name="Pickel B."/>
            <person name="Atanasova L."/>
            <person name="Karlsson M."/>
            <person name="Huettel B."/>
            <person name="Barry K.W."/>
            <person name="Haridas S."/>
            <person name="Chen C."/>
            <person name="Bauer D."/>
            <person name="Andreopoulos W."/>
            <person name="Pangilinan J."/>
            <person name="LaButti K."/>
            <person name="Riley R."/>
            <person name="Lipzen A."/>
            <person name="Clum A."/>
            <person name="Drula E."/>
            <person name="Henrissat B."/>
            <person name="Kohler A."/>
            <person name="Grigoriev I.V."/>
            <person name="Martin F.M."/>
            <person name="Hacquard S."/>
        </authorList>
    </citation>
    <scope>NUCLEOTIDE SEQUENCE</scope>
    <source>
        <strain evidence="16">MPI-CAGE-CH-0235</strain>
    </source>
</reference>
<dbReference type="GO" id="GO:0004822">
    <property type="term" value="F:isoleucine-tRNA ligase activity"/>
    <property type="evidence" value="ECO:0007669"/>
    <property type="project" value="UniProtKB-EC"/>
</dbReference>
<dbReference type="PANTHER" id="PTHR42765:SF1">
    <property type="entry name" value="ISOLEUCINE--TRNA LIGASE, MITOCHONDRIAL"/>
    <property type="match status" value="1"/>
</dbReference>
<dbReference type="InterPro" id="IPR009080">
    <property type="entry name" value="tRNAsynth_Ia_anticodon-bd"/>
</dbReference>
<dbReference type="InterPro" id="IPR002301">
    <property type="entry name" value="Ile-tRNA-ligase"/>
</dbReference>
<dbReference type="GO" id="GO:0005524">
    <property type="term" value="F:ATP binding"/>
    <property type="evidence" value="ECO:0007669"/>
    <property type="project" value="UniProtKB-KW"/>
</dbReference>
<evidence type="ECO:0000256" key="9">
    <source>
        <dbReference type="ARBA" id="ARBA00032665"/>
    </source>
</evidence>
<dbReference type="Pfam" id="PF00133">
    <property type="entry name" value="tRNA-synt_1"/>
    <property type="match status" value="1"/>
</dbReference>
<evidence type="ECO:0000259" key="14">
    <source>
        <dbReference type="Pfam" id="PF00133"/>
    </source>
</evidence>
<comment type="catalytic activity">
    <reaction evidence="10">
        <text>tRNA(Ile) + L-isoleucine + ATP = L-isoleucyl-tRNA(Ile) + AMP + diphosphate</text>
        <dbReference type="Rhea" id="RHEA:11060"/>
        <dbReference type="Rhea" id="RHEA-COMP:9666"/>
        <dbReference type="Rhea" id="RHEA-COMP:9695"/>
        <dbReference type="ChEBI" id="CHEBI:30616"/>
        <dbReference type="ChEBI" id="CHEBI:33019"/>
        <dbReference type="ChEBI" id="CHEBI:58045"/>
        <dbReference type="ChEBI" id="CHEBI:78442"/>
        <dbReference type="ChEBI" id="CHEBI:78528"/>
        <dbReference type="ChEBI" id="CHEBI:456215"/>
        <dbReference type="EC" id="6.1.1.5"/>
    </reaction>
</comment>
<dbReference type="Gene3D" id="3.90.740.10">
    <property type="entry name" value="Valyl/Leucyl/Isoleucyl-tRNA synthetase, editing domain"/>
    <property type="match status" value="1"/>
</dbReference>
<dbReference type="PRINTS" id="PR00984">
    <property type="entry name" value="TRNASYNTHILE"/>
</dbReference>
<dbReference type="InterPro" id="IPR009008">
    <property type="entry name" value="Val/Leu/Ile-tRNA-synth_edit"/>
</dbReference>
<dbReference type="GO" id="GO:0002161">
    <property type="term" value="F:aminoacyl-tRNA deacylase activity"/>
    <property type="evidence" value="ECO:0007669"/>
    <property type="project" value="InterPro"/>
</dbReference>
<dbReference type="Proteomes" id="UP000813444">
    <property type="component" value="Unassembled WGS sequence"/>
</dbReference>
<evidence type="ECO:0000313" key="16">
    <source>
        <dbReference type="EMBL" id="KAH7320030.1"/>
    </source>
</evidence>
<dbReference type="Gene3D" id="3.40.50.620">
    <property type="entry name" value="HUPs"/>
    <property type="match status" value="2"/>
</dbReference>
<gene>
    <name evidence="16" type="ORF">B0I35DRAFT_408754</name>
</gene>
<keyword evidence="7 12" id="KW-0648">Protein biosynthesis</keyword>
<dbReference type="Pfam" id="PF08264">
    <property type="entry name" value="Anticodon_1"/>
    <property type="match status" value="1"/>
</dbReference>
<accession>A0A8K0WSN7</accession>
<feature type="compositionally biased region" description="Low complexity" evidence="13">
    <location>
        <begin position="632"/>
        <end position="641"/>
    </location>
</feature>
<evidence type="ECO:0000256" key="11">
    <source>
        <dbReference type="ARBA" id="ARBA00068280"/>
    </source>
</evidence>
<keyword evidence="17" id="KW-1185">Reference proteome</keyword>
<sequence>MSWKNTLRLPKSKLPARPSISELDKLLPRCTTDFYEWQSKARPQSDPFVIHDGPPYANGPLHLGHALNKILKDMILRWQVQRGRRVVYRPSWDCHGLPIELKALKTKSARDLKPGVVRNIARDLAASTIAQQMKAFKSFAVAADWDNKWTTMDPDYEIRQLRVFQRMVQRGLIYRRRKPVYWSTSSVTALAEAELDYRDDHQSTAAYIKFPVTSDLSNFPGLSSLSGPLYAAIWTTTPWTLPANKAIGVHKEMGYSIIHADNCYILVAKSRVEVIQKFMPTAEVVVDSILGAELTGLEYRNKLRGKDSATQPIVHADFVTADSGTGLVHMAPGHGQIDYEACSALGIDAFAPITDDGFFTKEAYPEDPEKLTSAPSIIDGGGQVVLELMGDDVLKAHKLVHKYPYDWRTKKPVVIRATAQWFADVDSIKKAASEALDDVRFIPETGRGRLESFIKGRSEWCISRQRAWGVPIPALYDQNGEAFMTSESIDHIISVMETRGLQAWFTDEPDEPAWIPASLEGKYRRGTDTMDVWFDSGSSWSETGRPADIYLEGSDQHRGWFQSSLLTYIAATERESGSKPSAPFKTLITHGFTLDSEGKKMSKSIGNTISPESIMDGTLLCPPASVPKKTNGSKASGAADAGKGEGQPPKPQPTKRGKQQQAVYLGPDALRLWAASVDFTSDVQIGHTVMKPVESMLVKYRTILKMITGSLHKPEAKVPVTKLDAVALVQLEDLMAQVSRAYDNHEFYRAIGLINQWIATDFSAFYLEALKDRLYCGDGGGMLEPILVGLLRMLAPVVPVLVEETLQHAPEWVFKHRALPSPPKALYHDPIAQDIQLPIDRDQAREDLPKLQVVHTAVKAALERGRVEKALGSSLQCNVVIQFDCDATPGFFERWSGELSAVFVVSSVDINTPVSSEHPWVYVEEFELCGQKGSVHIIPPKDAKCPRCWKYQSKEEDHLCPGCSEQVSQQPEMAST</sequence>
<comment type="caution">
    <text evidence="16">The sequence shown here is derived from an EMBL/GenBank/DDBJ whole genome shotgun (WGS) entry which is preliminary data.</text>
</comment>
<dbReference type="SUPFAM" id="SSF50677">
    <property type="entry name" value="ValRS/IleRS/LeuRS editing domain"/>
    <property type="match status" value="1"/>
</dbReference>
<dbReference type="GO" id="GO:0005739">
    <property type="term" value="C:mitochondrion"/>
    <property type="evidence" value="ECO:0007669"/>
    <property type="project" value="UniProtKB-SubCell"/>
</dbReference>
<dbReference type="Gene3D" id="1.10.10.830">
    <property type="entry name" value="Ile-tRNA synthetase CP2 domain-like"/>
    <property type="match status" value="1"/>
</dbReference>
<dbReference type="AlphaFoldDB" id="A0A8K0WSN7"/>
<dbReference type="SUPFAM" id="SSF47323">
    <property type="entry name" value="Anticodon-binding domain of a subclass of class I aminoacyl-tRNA synthetases"/>
    <property type="match status" value="1"/>
</dbReference>
<keyword evidence="4 12" id="KW-0436">Ligase</keyword>
<protein>
    <recommendedName>
        <fullName evidence="11">Isoleucine--tRNA ligase, mitochondrial</fullName>
        <ecNumber evidence="3">6.1.1.5</ecNumber>
    </recommendedName>
    <alternativeName>
        <fullName evidence="9">Isoleucyl-tRNA synthetase</fullName>
    </alternativeName>
</protein>
<dbReference type="OrthoDB" id="10264412at2759"/>
<organism evidence="16 17">
    <name type="scientific">Stachybotrys elegans</name>
    <dbReference type="NCBI Taxonomy" id="80388"/>
    <lineage>
        <taxon>Eukaryota</taxon>
        <taxon>Fungi</taxon>
        <taxon>Dikarya</taxon>
        <taxon>Ascomycota</taxon>
        <taxon>Pezizomycotina</taxon>
        <taxon>Sordariomycetes</taxon>
        <taxon>Hypocreomycetidae</taxon>
        <taxon>Hypocreales</taxon>
        <taxon>Stachybotryaceae</taxon>
        <taxon>Stachybotrys</taxon>
    </lineage>
</organism>
<feature type="domain" description="Methionyl/Valyl/Leucyl/Isoleucyl-tRNA synthetase anticodon-binding" evidence="15">
    <location>
        <begin position="725"/>
        <end position="823"/>
    </location>
</feature>
<keyword evidence="6 12" id="KW-0067">ATP-binding</keyword>